<dbReference type="PANTHER" id="PTHR12558:SF13">
    <property type="entry name" value="CELL DIVISION CYCLE PROTEIN 27 HOMOLOG"/>
    <property type="match status" value="1"/>
</dbReference>
<protein>
    <submittedName>
        <fullName evidence="2">Tetratricopeptide repeat protein</fullName>
    </submittedName>
</protein>
<dbReference type="InterPro" id="IPR019734">
    <property type="entry name" value="TPR_rpt"/>
</dbReference>
<dbReference type="PROSITE" id="PS50293">
    <property type="entry name" value="TPR_REGION"/>
    <property type="match status" value="1"/>
</dbReference>
<evidence type="ECO:0000256" key="1">
    <source>
        <dbReference type="PROSITE-ProRule" id="PRU00339"/>
    </source>
</evidence>
<dbReference type="SUPFAM" id="SSF81901">
    <property type="entry name" value="HCP-like"/>
    <property type="match status" value="1"/>
</dbReference>
<dbReference type="PROSITE" id="PS50005">
    <property type="entry name" value="TPR"/>
    <property type="match status" value="1"/>
</dbReference>
<dbReference type="EMBL" id="SMAK01000010">
    <property type="protein sequence ID" value="TCT07196.1"/>
    <property type="molecule type" value="Genomic_DNA"/>
</dbReference>
<comment type="caution">
    <text evidence="2">The sequence shown here is derived from an EMBL/GenBank/DDBJ whole genome shotgun (WGS) entry which is preliminary data.</text>
</comment>
<dbReference type="SMART" id="SM00028">
    <property type="entry name" value="TPR"/>
    <property type="match status" value="8"/>
</dbReference>
<evidence type="ECO:0000313" key="3">
    <source>
        <dbReference type="Proteomes" id="UP000295678"/>
    </source>
</evidence>
<feature type="repeat" description="TPR" evidence="1">
    <location>
        <begin position="498"/>
        <end position="531"/>
    </location>
</feature>
<dbReference type="SUPFAM" id="SSF48452">
    <property type="entry name" value="TPR-like"/>
    <property type="match status" value="1"/>
</dbReference>
<dbReference type="AlphaFoldDB" id="A0A4R3M375"/>
<organism evidence="2 3">
    <name type="scientific">Tepidamorphus gemmatus</name>
    <dbReference type="NCBI Taxonomy" id="747076"/>
    <lineage>
        <taxon>Bacteria</taxon>
        <taxon>Pseudomonadati</taxon>
        <taxon>Pseudomonadota</taxon>
        <taxon>Alphaproteobacteria</taxon>
        <taxon>Hyphomicrobiales</taxon>
        <taxon>Tepidamorphaceae</taxon>
        <taxon>Tepidamorphus</taxon>
    </lineage>
</organism>
<dbReference type="Pfam" id="PF13432">
    <property type="entry name" value="TPR_16"/>
    <property type="match status" value="1"/>
</dbReference>
<dbReference type="Pfam" id="PF13414">
    <property type="entry name" value="TPR_11"/>
    <property type="match status" value="1"/>
</dbReference>
<dbReference type="Proteomes" id="UP000295678">
    <property type="component" value="Unassembled WGS sequence"/>
</dbReference>
<gene>
    <name evidence="2" type="ORF">EDC22_11043</name>
</gene>
<reference evidence="2 3" key="1">
    <citation type="submission" date="2019-03" db="EMBL/GenBank/DDBJ databases">
        <title>Genomic Encyclopedia of Type Strains, Phase IV (KMG-IV): sequencing the most valuable type-strain genomes for metagenomic binning, comparative biology and taxonomic classification.</title>
        <authorList>
            <person name="Goeker M."/>
        </authorList>
    </citation>
    <scope>NUCLEOTIDE SEQUENCE [LARGE SCALE GENOMIC DNA]</scope>
    <source>
        <strain evidence="2 3">DSM 19345</strain>
    </source>
</reference>
<accession>A0A4R3M375</accession>
<sequence>MDGQCRPKGASELTTARVATASRLARAGLVVAALAGGVAMSPPAMSETSRIDVEPSSFAGNYLAGRMAGRLNDAAAAARFYREALRDDPTNLDLLDRSFALSLVAGDYPAAFAAAQSLSELDPEHRLANLALAVDALRSRQYAEARRHLERAGDGPLAELTARLLLAWTAAGSGDTKGALATIQSLSGPDWYEVFKPYHSGLIAALAGDDTTAGQLFERAYATDQKAIRVVQAWARHLARTGRSAEAQEVLRGFSDVVPNHPIMTAALAEIAAGRVPAPVVTTAQEGAAEVLYGIGSALGSENGEEYSAIYLRLALHLAPGQPLAILSLADYFEKVGDRESAVNVYGSVPETSPLRVNADIHRALNLDDLDRTEEAIALLEQVIEANPDETEAIVALGNILRGREQFAKAAEVYSRAIAKITTPQPRDWALYYFRGMCYERAKRWPLAEIDLKAALALYPDQPHVLNYLGYSWVDQGVHLDEALDMISRAVELRPNDGYIVDSLGWAYYKLGRYEDAVRELERAVELKPNDPIINDHLGDAYWKAGRKLEARFQWTHARNLDPEPEELAKILKKLEHGLADQPGRAAVELRRNDG</sequence>
<keyword evidence="1" id="KW-0802">TPR repeat</keyword>
<dbReference type="Pfam" id="PF13181">
    <property type="entry name" value="TPR_8"/>
    <property type="match status" value="1"/>
</dbReference>
<proteinExistence type="predicted"/>
<dbReference type="OrthoDB" id="9766710at2"/>
<dbReference type="PANTHER" id="PTHR12558">
    <property type="entry name" value="CELL DIVISION CYCLE 16,23,27"/>
    <property type="match status" value="1"/>
</dbReference>
<evidence type="ECO:0000313" key="2">
    <source>
        <dbReference type="EMBL" id="TCT07196.1"/>
    </source>
</evidence>
<name>A0A4R3M375_9HYPH</name>
<dbReference type="InterPro" id="IPR011990">
    <property type="entry name" value="TPR-like_helical_dom_sf"/>
</dbReference>
<keyword evidence="3" id="KW-1185">Reference proteome</keyword>
<dbReference type="Gene3D" id="1.25.40.10">
    <property type="entry name" value="Tetratricopeptide repeat domain"/>
    <property type="match status" value="3"/>
</dbReference>